<keyword evidence="1" id="KW-0472">Membrane</keyword>
<feature type="transmembrane region" description="Helical" evidence="1">
    <location>
        <begin position="148"/>
        <end position="167"/>
    </location>
</feature>
<protein>
    <submittedName>
        <fullName evidence="3">EamA-like transporter family protein</fullName>
    </submittedName>
</protein>
<dbReference type="SUPFAM" id="SSF103481">
    <property type="entry name" value="Multidrug resistance efflux transporter EmrE"/>
    <property type="match status" value="2"/>
</dbReference>
<comment type="caution">
    <text evidence="3">The sequence shown here is derived from an EMBL/GenBank/DDBJ whole genome shotgun (WGS) entry which is preliminary data.</text>
</comment>
<feature type="transmembrane region" description="Helical" evidence="1">
    <location>
        <begin position="179"/>
        <end position="202"/>
    </location>
</feature>
<dbReference type="OrthoDB" id="9813617at2"/>
<dbReference type="STRING" id="857265.WG78_08985"/>
<dbReference type="InterPro" id="IPR000620">
    <property type="entry name" value="EamA_dom"/>
</dbReference>
<keyword evidence="1" id="KW-1133">Transmembrane helix</keyword>
<gene>
    <name evidence="3" type="ORF">WG78_08985</name>
</gene>
<dbReference type="InterPro" id="IPR037185">
    <property type="entry name" value="EmrE-like"/>
</dbReference>
<evidence type="ECO:0000259" key="2">
    <source>
        <dbReference type="Pfam" id="PF00892"/>
    </source>
</evidence>
<feature type="transmembrane region" description="Helical" evidence="1">
    <location>
        <begin position="241"/>
        <end position="261"/>
    </location>
</feature>
<feature type="transmembrane region" description="Helical" evidence="1">
    <location>
        <begin position="91"/>
        <end position="112"/>
    </location>
</feature>
<dbReference type="GO" id="GO:0016020">
    <property type="term" value="C:membrane"/>
    <property type="evidence" value="ECO:0007669"/>
    <property type="project" value="InterPro"/>
</dbReference>
<sequence>MKGGILVFLGACSYGVLSTVVALAYRAGFVLNDVIGSQLVVGALMLWLVVLARRRQWRAPTLRTALPTMIAGITTGATTLLYYATLQFVSPALAVVLFLQFTWMGIVLDGVLQRQWPALPRLLAVVIILVGSALAVNLPELGLGGLNWRGTALGLAAALCNTLRIYASGRIGVKLDPMLRAALMVSGGAIFSSLIVPPTFLLHADSLWNVLSSYGLFLAFFGSVFSVLMFSLGAPLISTGLASVLSAMQLPITILLSVLVLKLPVTPLQLTGVAAILLGIAIAGVPARKHGKSS</sequence>
<feature type="domain" description="EamA" evidence="2">
    <location>
        <begin position="149"/>
        <end position="283"/>
    </location>
</feature>
<feature type="transmembrane region" description="Helical" evidence="1">
    <location>
        <begin position="119"/>
        <end position="136"/>
    </location>
</feature>
<dbReference type="Proteomes" id="UP000037939">
    <property type="component" value="Unassembled WGS sequence"/>
</dbReference>
<accession>A0A0N0GNW6</accession>
<feature type="transmembrane region" description="Helical" evidence="1">
    <location>
        <begin position="214"/>
        <end position="234"/>
    </location>
</feature>
<dbReference type="EMBL" id="LAQT01000007">
    <property type="protein sequence ID" value="KPC53213.1"/>
    <property type="molecule type" value="Genomic_DNA"/>
</dbReference>
<feature type="transmembrane region" description="Helical" evidence="1">
    <location>
        <begin position="34"/>
        <end position="52"/>
    </location>
</feature>
<reference evidence="3 4" key="1">
    <citation type="submission" date="2015-07" db="EMBL/GenBank/DDBJ databases">
        <title>Draft genome sequence of the Amantichitinum ursilacus IGB-41, a new chitin-degrading bacterium.</title>
        <authorList>
            <person name="Kirstahler P."/>
            <person name="Guenther M."/>
            <person name="Grumaz C."/>
            <person name="Rupp S."/>
            <person name="Zibek S."/>
            <person name="Sohn K."/>
        </authorList>
    </citation>
    <scope>NUCLEOTIDE SEQUENCE [LARGE SCALE GENOMIC DNA]</scope>
    <source>
        <strain evidence="3 4">IGB-41</strain>
    </source>
</reference>
<feature type="transmembrane region" description="Helical" evidence="1">
    <location>
        <begin position="64"/>
        <end position="85"/>
    </location>
</feature>
<keyword evidence="1" id="KW-0812">Transmembrane</keyword>
<keyword evidence="4" id="KW-1185">Reference proteome</keyword>
<feature type="transmembrane region" description="Helical" evidence="1">
    <location>
        <begin position="267"/>
        <end position="287"/>
    </location>
</feature>
<evidence type="ECO:0000313" key="3">
    <source>
        <dbReference type="EMBL" id="KPC53213.1"/>
    </source>
</evidence>
<organism evidence="3 4">
    <name type="scientific">Amantichitinum ursilacus</name>
    <dbReference type="NCBI Taxonomy" id="857265"/>
    <lineage>
        <taxon>Bacteria</taxon>
        <taxon>Pseudomonadati</taxon>
        <taxon>Pseudomonadota</taxon>
        <taxon>Betaproteobacteria</taxon>
        <taxon>Neisseriales</taxon>
        <taxon>Chitinibacteraceae</taxon>
        <taxon>Amantichitinum</taxon>
    </lineage>
</organism>
<name>A0A0N0GNW6_9NEIS</name>
<dbReference type="Pfam" id="PF00892">
    <property type="entry name" value="EamA"/>
    <property type="match status" value="1"/>
</dbReference>
<evidence type="ECO:0000256" key="1">
    <source>
        <dbReference type="SAM" id="Phobius"/>
    </source>
</evidence>
<evidence type="ECO:0000313" key="4">
    <source>
        <dbReference type="Proteomes" id="UP000037939"/>
    </source>
</evidence>
<proteinExistence type="predicted"/>
<dbReference type="RefSeq" id="WP_053937464.1">
    <property type="nucleotide sequence ID" value="NZ_LAQT01000007.1"/>
</dbReference>
<dbReference type="AlphaFoldDB" id="A0A0N0GNW6"/>